<reference evidence="2 3" key="1">
    <citation type="submission" date="2020-08" db="EMBL/GenBank/DDBJ databases">
        <title>Sequencing the genomes of 1000 actinobacteria strains.</title>
        <authorList>
            <person name="Klenk H.-P."/>
        </authorList>
    </citation>
    <scope>NUCLEOTIDE SEQUENCE [LARGE SCALE GENOMIC DNA]</scope>
    <source>
        <strain evidence="2 3">DSM 45886</strain>
    </source>
</reference>
<name>A0A7W7WRA9_9ACTN</name>
<evidence type="ECO:0000313" key="2">
    <source>
        <dbReference type="EMBL" id="MBB4960347.1"/>
    </source>
</evidence>
<dbReference type="RefSeq" id="WP_184536134.1">
    <property type="nucleotide sequence ID" value="NZ_JACHJW010000001.1"/>
</dbReference>
<dbReference type="Proteomes" id="UP000578819">
    <property type="component" value="Unassembled WGS sequence"/>
</dbReference>
<feature type="region of interest" description="Disordered" evidence="1">
    <location>
        <begin position="23"/>
        <end position="46"/>
    </location>
</feature>
<dbReference type="AlphaFoldDB" id="A0A7W7WRA9"/>
<proteinExistence type="predicted"/>
<comment type="caution">
    <text evidence="2">The sequence shown here is derived from an EMBL/GenBank/DDBJ whole genome shotgun (WGS) entry which is preliminary data.</text>
</comment>
<sequence>MPRVSAAFPVCWNAPTTLFDPISRAGSLTRAQNRGAQGYRPRHGAQ</sequence>
<keyword evidence="3" id="KW-1185">Reference proteome</keyword>
<organism evidence="2 3">
    <name type="scientific">Micromonospora polyrhachis</name>
    <dbReference type="NCBI Taxonomy" id="1282883"/>
    <lineage>
        <taxon>Bacteria</taxon>
        <taxon>Bacillati</taxon>
        <taxon>Actinomycetota</taxon>
        <taxon>Actinomycetes</taxon>
        <taxon>Micromonosporales</taxon>
        <taxon>Micromonosporaceae</taxon>
        <taxon>Micromonospora</taxon>
    </lineage>
</organism>
<gene>
    <name evidence="2" type="ORF">FHR38_004080</name>
</gene>
<protein>
    <submittedName>
        <fullName evidence="2">Uncharacterized protein</fullName>
    </submittedName>
</protein>
<evidence type="ECO:0000313" key="3">
    <source>
        <dbReference type="Proteomes" id="UP000578819"/>
    </source>
</evidence>
<dbReference type="EMBL" id="JACHJW010000001">
    <property type="protein sequence ID" value="MBB4960347.1"/>
    <property type="molecule type" value="Genomic_DNA"/>
</dbReference>
<evidence type="ECO:0000256" key="1">
    <source>
        <dbReference type="SAM" id="MobiDB-lite"/>
    </source>
</evidence>
<accession>A0A7W7WRA9</accession>